<feature type="domain" description="Guanylate cyclase" evidence="3">
    <location>
        <begin position="447"/>
        <end position="579"/>
    </location>
</feature>
<reference evidence="5 6" key="1">
    <citation type="submission" date="2019-08" db="EMBL/GenBank/DDBJ databases">
        <title>Hyperibacter terrae gen. nov., sp. nov. and Hyperibacter viscosus sp. nov., two new members in the family Rhodospirillaceae isolated from the rhizosphere of Hypericum perforatum.</title>
        <authorList>
            <person name="Noviana Z."/>
        </authorList>
    </citation>
    <scope>NUCLEOTIDE SEQUENCE [LARGE SCALE GENOMIC DNA]</scope>
    <source>
        <strain evidence="5 6">R5913</strain>
    </source>
</reference>
<sequence>MPLQAILTLLFVAIIVVTAGGLVLYSHERLSRIAKVEARENFDRISATIARGIGGAIGSAQIFLETAALSLDTDMPPEQLAPLFARLLREVERINPAVTGLTFGRPDGRFYAVFDLSRGIPEEVAAIAKDKAAFAVRIGLQTGPGAGEGADEHWQVLDGDLKTIGTTPITTTDYDPRLRPWYQDAMRLGGLVLTSPYQFRPLPVMGVTLAQRLDDSPGDVISIDVELDDLDRQLAELRESPEMELFVFDDRGNLIAHPDAARLRMEIEPDAPEAMTPIALLDDPEIAALYASYRADSGSGDRVVTIAGRPYLTRFQTVKGPVRGLTTAMAAPYDLILGPADRLQTRLLLVGLAAILVGAVIVMLVSGRVTRPLRDLQADVARIMKFDFEEPPLRRSSIAEIVELGGAVTAMRAALRQFSRYVPGQLVHNILAHRVQPELGGKRQTLTLLFSDVVGFTTLAENLDPETLTQVASRYFSEVGAALVESGGTIDKYIGDAVMAFWNAPAPQPDHVRLACLGALEAAERVRKLNEAFQAEGSPVMPTRFGLHTGEVVVGTIGSVDRINYTALGHVVNLASRIEGLNKRYGTTILVSDAVRQGAGGDFLFRFVDSVVPVGATEPIALYELMGLAEKLPDTGQRVALWNEACSRYYARDWDAVLARLDQMQERWPEDRLAQLYRDRADRHRREPPPADWTGIERAKTK</sequence>
<dbReference type="InterPro" id="IPR001054">
    <property type="entry name" value="A/G_cyclase"/>
</dbReference>
<feature type="domain" description="HAMP" evidence="4">
    <location>
        <begin position="367"/>
        <end position="420"/>
    </location>
</feature>
<dbReference type="InterPro" id="IPR050697">
    <property type="entry name" value="Adenylyl/Guanylyl_Cyclase_3/4"/>
</dbReference>
<dbReference type="PROSITE" id="PS50125">
    <property type="entry name" value="GUANYLATE_CYCLASE_2"/>
    <property type="match status" value="1"/>
</dbReference>
<gene>
    <name evidence="5" type="primary">cyaA</name>
    <name evidence="5" type="ORF">FRZ44_52790</name>
</gene>
<dbReference type="EMBL" id="CP042906">
    <property type="protein sequence ID" value="QEX19964.1"/>
    <property type="molecule type" value="Genomic_DNA"/>
</dbReference>
<dbReference type="SUPFAM" id="SSF55073">
    <property type="entry name" value="Nucleotide cyclase"/>
    <property type="match status" value="1"/>
</dbReference>
<dbReference type="GO" id="GO:0004016">
    <property type="term" value="F:adenylate cyclase activity"/>
    <property type="evidence" value="ECO:0007669"/>
    <property type="project" value="UniProtKB-ARBA"/>
</dbReference>
<keyword evidence="2" id="KW-1133">Transmembrane helix</keyword>
<keyword evidence="2" id="KW-0472">Membrane</keyword>
<dbReference type="Gene3D" id="3.30.70.1230">
    <property type="entry name" value="Nucleotide cyclase"/>
    <property type="match status" value="1"/>
</dbReference>
<dbReference type="Pfam" id="PF00211">
    <property type="entry name" value="Guanylate_cyc"/>
    <property type="match status" value="1"/>
</dbReference>
<organism evidence="5 6">
    <name type="scientific">Hypericibacter terrae</name>
    <dbReference type="NCBI Taxonomy" id="2602015"/>
    <lineage>
        <taxon>Bacteria</taxon>
        <taxon>Pseudomonadati</taxon>
        <taxon>Pseudomonadota</taxon>
        <taxon>Alphaproteobacteria</taxon>
        <taxon>Rhodospirillales</taxon>
        <taxon>Dongiaceae</taxon>
        <taxon>Hypericibacter</taxon>
    </lineage>
</organism>
<evidence type="ECO:0000259" key="4">
    <source>
        <dbReference type="PROSITE" id="PS50885"/>
    </source>
</evidence>
<dbReference type="PANTHER" id="PTHR43081">
    <property type="entry name" value="ADENYLATE CYCLASE, TERMINAL-DIFFERENTIATION SPECIFIC-RELATED"/>
    <property type="match status" value="1"/>
</dbReference>
<proteinExistence type="predicted"/>
<dbReference type="AlphaFoldDB" id="A0A5J6MRB1"/>
<accession>A0A5J6MRB1</accession>
<name>A0A5J6MRB1_9PROT</name>
<dbReference type="GO" id="GO:0006171">
    <property type="term" value="P:cAMP biosynthetic process"/>
    <property type="evidence" value="ECO:0007669"/>
    <property type="project" value="TreeGrafter"/>
</dbReference>
<evidence type="ECO:0000259" key="3">
    <source>
        <dbReference type="PROSITE" id="PS50125"/>
    </source>
</evidence>
<dbReference type="GO" id="GO:0035556">
    <property type="term" value="P:intracellular signal transduction"/>
    <property type="evidence" value="ECO:0007669"/>
    <property type="project" value="InterPro"/>
</dbReference>
<dbReference type="SUPFAM" id="SSF103190">
    <property type="entry name" value="Sensory domain-like"/>
    <property type="match status" value="1"/>
</dbReference>
<dbReference type="CDD" id="cd07302">
    <property type="entry name" value="CHD"/>
    <property type="match status" value="1"/>
</dbReference>
<dbReference type="PROSITE" id="PS50885">
    <property type="entry name" value="HAMP"/>
    <property type="match status" value="1"/>
</dbReference>
<feature type="region of interest" description="Disordered" evidence="1">
    <location>
        <begin position="679"/>
        <end position="702"/>
    </location>
</feature>
<evidence type="ECO:0000313" key="6">
    <source>
        <dbReference type="Proteomes" id="UP000326202"/>
    </source>
</evidence>
<feature type="transmembrane region" description="Helical" evidence="2">
    <location>
        <begin position="6"/>
        <end position="25"/>
    </location>
</feature>
<evidence type="ECO:0000256" key="2">
    <source>
        <dbReference type="SAM" id="Phobius"/>
    </source>
</evidence>
<keyword evidence="2" id="KW-0812">Transmembrane</keyword>
<dbReference type="KEGG" id="htq:FRZ44_52790"/>
<feature type="transmembrane region" description="Helical" evidence="2">
    <location>
        <begin position="347"/>
        <end position="367"/>
    </location>
</feature>
<dbReference type="Proteomes" id="UP000326202">
    <property type="component" value="Chromosome"/>
</dbReference>
<dbReference type="Gene3D" id="3.30.450.20">
    <property type="entry name" value="PAS domain"/>
    <property type="match status" value="2"/>
</dbReference>
<dbReference type="GO" id="GO:0016020">
    <property type="term" value="C:membrane"/>
    <property type="evidence" value="ECO:0007669"/>
    <property type="project" value="InterPro"/>
</dbReference>
<dbReference type="SMART" id="SM00044">
    <property type="entry name" value="CYCc"/>
    <property type="match status" value="1"/>
</dbReference>
<dbReference type="InterPro" id="IPR003660">
    <property type="entry name" value="HAMP_dom"/>
</dbReference>
<dbReference type="InterPro" id="IPR029787">
    <property type="entry name" value="Nucleotide_cyclase"/>
</dbReference>
<evidence type="ECO:0000256" key="1">
    <source>
        <dbReference type="SAM" id="MobiDB-lite"/>
    </source>
</evidence>
<dbReference type="InterPro" id="IPR029151">
    <property type="entry name" value="Sensor-like_sf"/>
</dbReference>
<dbReference type="PANTHER" id="PTHR43081:SF1">
    <property type="entry name" value="ADENYLATE CYCLASE, TERMINAL-DIFFERENTIATION SPECIFIC"/>
    <property type="match status" value="1"/>
</dbReference>
<protein>
    <submittedName>
        <fullName evidence="5">Adenylate/guanylate cyclase domain-containing protein</fullName>
    </submittedName>
</protein>
<evidence type="ECO:0000313" key="5">
    <source>
        <dbReference type="EMBL" id="QEX19964.1"/>
    </source>
</evidence>
<keyword evidence="6" id="KW-1185">Reference proteome</keyword>